<keyword evidence="2" id="KW-0808">Transferase</keyword>
<dbReference type="SUPFAM" id="SSF55729">
    <property type="entry name" value="Acyl-CoA N-acyltransferases (Nat)"/>
    <property type="match status" value="1"/>
</dbReference>
<dbReference type="GO" id="GO:0016747">
    <property type="term" value="F:acyltransferase activity, transferring groups other than amino-acyl groups"/>
    <property type="evidence" value="ECO:0007669"/>
    <property type="project" value="InterPro"/>
</dbReference>
<dbReference type="AlphaFoldDB" id="A0A4Q7AMB3"/>
<dbReference type="EMBL" id="SGSQ01000003">
    <property type="protein sequence ID" value="RZG48687.1"/>
    <property type="molecule type" value="Genomic_DNA"/>
</dbReference>
<dbReference type="PANTHER" id="PTHR43617">
    <property type="entry name" value="L-AMINO ACID N-ACETYLTRANSFERASE"/>
    <property type="match status" value="1"/>
</dbReference>
<evidence type="ECO:0000313" key="3">
    <source>
        <dbReference type="Proteomes" id="UP000293863"/>
    </source>
</evidence>
<keyword evidence="3" id="KW-1185">Reference proteome</keyword>
<gene>
    <name evidence="2" type="ORF">EXU28_02630</name>
</gene>
<dbReference type="Gene3D" id="3.40.630.30">
    <property type="match status" value="1"/>
</dbReference>
<sequence>MNQKLEFRIAQISDIPKLVELVNSAYRQKDGNSWTSEAEIVSGDRINYQQLEQSLFQKNFKLFVAELDGKLVACIGLTFDQDNVEVGTFCIAPEYQNQGIGKQVLDFAEKYVIDLKLPNLNDFVMWVLSVRHELIAYYERRGYVQTGVVDEYPMDAGVGKPIVDLHLVEMRKALNHIF</sequence>
<proteinExistence type="predicted"/>
<dbReference type="PANTHER" id="PTHR43617:SF9">
    <property type="entry name" value="GNAT FAMILY ACETYLTRANSFERASE"/>
    <property type="match status" value="1"/>
</dbReference>
<dbReference type="RefSeq" id="WP_130168107.1">
    <property type="nucleotide sequence ID" value="NZ_SGSQ01000003.1"/>
</dbReference>
<dbReference type="Pfam" id="PF00583">
    <property type="entry name" value="Acetyltransf_1"/>
    <property type="match status" value="1"/>
</dbReference>
<feature type="domain" description="N-acetyltransferase" evidence="1">
    <location>
        <begin position="5"/>
        <end position="175"/>
    </location>
</feature>
<evidence type="ECO:0000259" key="1">
    <source>
        <dbReference type="PROSITE" id="PS51186"/>
    </source>
</evidence>
<accession>A0A4Q7AMB3</accession>
<dbReference type="Proteomes" id="UP000293863">
    <property type="component" value="Unassembled WGS sequence"/>
</dbReference>
<reference evidence="2 3" key="1">
    <citation type="submission" date="2019-02" db="EMBL/GenBank/DDBJ databases">
        <title>The Batch Genome Submission of Acinetobacter spp. strains.</title>
        <authorList>
            <person name="Qin J."/>
            <person name="Hu Y."/>
            <person name="Ye H."/>
            <person name="Wei L."/>
            <person name="Feng Y."/>
            <person name="Zong Z."/>
        </authorList>
    </citation>
    <scope>NUCLEOTIDE SEQUENCE [LARGE SCALE GENOMIC DNA]</scope>
    <source>
        <strain evidence="2 3">WCHAW060049</strain>
    </source>
</reference>
<organism evidence="2 3">
    <name type="scientific">Acinetobacter wuhouensis</name>
    <dbReference type="NCBI Taxonomy" id="1879050"/>
    <lineage>
        <taxon>Bacteria</taxon>
        <taxon>Pseudomonadati</taxon>
        <taxon>Pseudomonadota</taxon>
        <taxon>Gammaproteobacteria</taxon>
        <taxon>Moraxellales</taxon>
        <taxon>Moraxellaceae</taxon>
        <taxon>Acinetobacter</taxon>
    </lineage>
</organism>
<protein>
    <submittedName>
        <fullName evidence="2">GNAT family N-acetyltransferase</fullName>
    </submittedName>
</protein>
<dbReference type="CDD" id="cd04301">
    <property type="entry name" value="NAT_SF"/>
    <property type="match status" value="1"/>
</dbReference>
<dbReference type="PROSITE" id="PS51186">
    <property type="entry name" value="GNAT"/>
    <property type="match status" value="1"/>
</dbReference>
<evidence type="ECO:0000313" key="2">
    <source>
        <dbReference type="EMBL" id="RZG48687.1"/>
    </source>
</evidence>
<dbReference type="InterPro" id="IPR050276">
    <property type="entry name" value="MshD_Acetyltransferase"/>
</dbReference>
<dbReference type="InterPro" id="IPR000182">
    <property type="entry name" value="GNAT_dom"/>
</dbReference>
<dbReference type="InterPro" id="IPR016181">
    <property type="entry name" value="Acyl_CoA_acyltransferase"/>
</dbReference>
<name>A0A4Q7AMB3_9GAMM</name>
<comment type="caution">
    <text evidence="2">The sequence shown here is derived from an EMBL/GenBank/DDBJ whole genome shotgun (WGS) entry which is preliminary data.</text>
</comment>